<sequence length="310" mass="34836">MSEKQRAIVDSLTLRFVGEDNNGVALHELRAAHVAEVLQGLVGLTSDFDKAGAFHEEGPADSEVLVRPAKPGSFLIEVVRTVVENIDTVRSTATAAGIPSIGVILWWATRSLRADVKDFDYLANGNVKITWQDDTAHEVSPAVWQELQKRTRRRKKQLRQIMAPLADPRVTELDVAGPPDQPAEPAEPPRMFALNRADYDAARPEDEVEETSQTFEVEAQMSAIDFDDPTRWRVKTTSGTRNVTVEDEKFLGRVARGLAIRQQDIFWLEIREDAIVKNGRTRTKWVVTKVENHRRVASDHESRERDPASP</sequence>
<evidence type="ECO:0000313" key="2">
    <source>
        <dbReference type="Proteomes" id="UP000029891"/>
    </source>
</evidence>
<dbReference type="KEGG" id="vg:26624275"/>
<evidence type="ECO:0000313" key="1">
    <source>
        <dbReference type="EMBL" id="AIT14539.1"/>
    </source>
</evidence>
<accession>A0A097EYL5</accession>
<dbReference type="RefSeq" id="YP_009197156.1">
    <property type="nucleotide sequence ID" value="NC_028779.1"/>
</dbReference>
<proteinExistence type="predicted"/>
<protein>
    <submittedName>
        <fullName evidence="1">Uncharacterized protein</fullName>
    </submittedName>
</protein>
<dbReference type="Proteomes" id="UP000029891">
    <property type="component" value="Segment"/>
</dbReference>
<organism evidence="1 2">
    <name type="scientific">Mycobacterium phage Carcharodon</name>
    <dbReference type="NCBI Taxonomy" id="1555233"/>
    <lineage>
        <taxon>Viruses</taxon>
        <taxon>Duplodnaviria</taxon>
        <taxon>Heunggongvirae</taxon>
        <taxon>Uroviricota</taxon>
        <taxon>Caudoviricetes</taxon>
        <taxon>Nclasvirinae</taxon>
        <taxon>Charlievirus</taxon>
        <taxon>Charlievirus Pipsqueaks</taxon>
    </lineage>
</organism>
<gene>
    <name evidence="1" type="primary">31</name>
    <name evidence="1" type="ORF">PBI_CARCHARODON_31</name>
</gene>
<dbReference type="GeneID" id="26624275"/>
<reference evidence="1 2" key="1">
    <citation type="submission" date="2014-09" db="EMBL/GenBank/DDBJ databases">
        <authorList>
            <person name="Brannan A.J."/>
            <person name="Lewis N."/>
            <person name="Sims A.D."/>
            <person name="Adams M.W."/>
            <person name="Blackwell H.A."/>
            <person name="Coleman M.K."/>
            <person name="Cook S.E."/>
            <person name="Gardner S.T."/>
            <person name="Katliarou V."/>
            <person name="Lyons V.J."/>
            <person name="Mann D.A."/>
            <person name="McCall D.F."/>
            <person name="McCurdy M.C."/>
            <person name="Murdock C.A."/>
            <person name="Phillips E.M."/>
            <person name="Pitts A.K."/>
            <person name="Policard D."/>
            <person name="Prince J.K."/>
            <person name="Threatt D."/>
            <person name="Serrano M.G."/>
            <person name="Buck G."/>
            <person name="Lee V."/>
            <person name="Wang Y."/>
            <person name="Carvalho R."/>
            <person name="Voegtly L."/>
            <person name="Shi R."/>
            <person name="Duckworth R."/>
            <person name="Johnson A."/>
            <person name="Loviza R."/>
            <person name="Walstead R."/>
            <person name="Shah Z."/>
            <person name="Kiflezghi M."/>
            <person name="Wade K."/>
            <person name="Anders K.R."/>
            <person name="Braun M.A."/>
            <person name="Delesalle V.A."/>
            <person name="Hughes L.E."/>
            <person name="Ware V.C."/>
            <person name="Bradley K.W."/>
            <person name="Barker L.P."/>
            <person name="Asai D.J."/>
            <person name="Bowman C.A."/>
            <person name="Russell D.A."/>
            <person name="Pope W.H."/>
            <person name="Jacobs-Sera D."/>
            <person name="Hendrix R.W."/>
            <person name="Hatfull G.F."/>
        </authorList>
    </citation>
    <scope>NUCLEOTIDE SEQUENCE [LARGE SCALE GENOMIC DNA]</scope>
</reference>
<dbReference type="EMBL" id="KM588359">
    <property type="protein sequence ID" value="AIT14539.1"/>
    <property type="molecule type" value="Genomic_DNA"/>
</dbReference>
<name>A0A097EYL5_9CAUD</name>